<comment type="caution">
    <text evidence="1">The sequence shown here is derived from an EMBL/GenBank/DDBJ whole genome shotgun (WGS) entry which is preliminary data.</text>
</comment>
<organism evidence="1 2">
    <name type="scientific">Basidiobolus ranarum</name>
    <dbReference type="NCBI Taxonomy" id="34480"/>
    <lineage>
        <taxon>Eukaryota</taxon>
        <taxon>Fungi</taxon>
        <taxon>Fungi incertae sedis</taxon>
        <taxon>Zoopagomycota</taxon>
        <taxon>Entomophthoromycotina</taxon>
        <taxon>Basidiobolomycetes</taxon>
        <taxon>Basidiobolales</taxon>
        <taxon>Basidiobolaceae</taxon>
        <taxon>Basidiobolus</taxon>
    </lineage>
</organism>
<evidence type="ECO:0000313" key="1">
    <source>
        <dbReference type="EMBL" id="KAK9711864.1"/>
    </source>
</evidence>
<keyword evidence="2" id="KW-1185">Reference proteome</keyword>
<dbReference type="Proteomes" id="UP001479436">
    <property type="component" value="Unassembled WGS sequence"/>
</dbReference>
<evidence type="ECO:0000313" key="2">
    <source>
        <dbReference type="Proteomes" id="UP001479436"/>
    </source>
</evidence>
<accession>A0ABR2VZZ4</accession>
<gene>
    <name evidence="1" type="ORF">K7432_007519</name>
</gene>
<proteinExistence type="predicted"/>
<protein>
    <submittedName>
        <fullName evidence="1">Uncharacterized protein</fullName>
    </submittedName>
</protein>
<dbReference type="EMBL" id="JASJQH010007250">
    <property type="protein sequence ID" value="KAK9711864.1"/>
    <property type="molecule type" value="Genomic_DNA"/>
</dbReference>
<reference evidence="1 2" key="1">
    <citation type="submission" date="2023-04" db="EMBL/GenBank/DDBJ databases">
        <title>Genome of Basidiobolus ranarum AG-B5.</title>
        <authorList>
            <person name="Stajich J.E."/>
            <person name="Carter-House D."/>
            <person name="Gryganskyi A."/>
        </authorList>
    </citation>
    <scope>NUCLEOTIDE SEQUENCE [LARGE SCALE GENOMIC DNA]</scope>
    <source>
        <strain evidence="1 2">AG-B5</strain>
    </source>
</reference>
<name>A0ABR2VZZ4_9FUNG</name>
<sequence>MIIVSADVIGGDININRDELLIRAWEKTATRRWLYGGKHDEIVALGSHISSDISFTQPVSDSQQSFSY</sequence>